<gene>
    <name evidence="1" type="ORF">RRG08_019613</name>
</gene>
<dbReference type="EMBL" id="JAWDGP010001071">
    <property type="protein sequence ID" value="KAK3795339.1"/>
    <property type="molecule type" value="Genomic_DNA"/>
</dbReference>
<reference evidence="1" key="1">
    <citation type="journal article" date="2023" name="G3 (Bethesda)">
        <title>A reference genome for the long-term kleptoplast-retaining sea slug Elysia crispata morphotype clarki.</title>
        <authorList>
            <person name="Eastman K.E."/>
            <person name="Pendleton A.L."/>
            <person name="Shaikh M.A."/>
            <person name="Suttiyut T."/>
            <person name="Ogas R."/>
            <person name="Tomko P."/>
            <person name="Gavelis G."/>
            <person name="Widhalm J.R."/>
            <person name="Wisecaver J.H."/>
        </authorList>
    </citation>
    <scope>NUCLEOTIDE SEQUENCE</scope>
    <source>
        <strain evidence="1">ECLA1</strain>
    </source>
</reference>
<comment type="caution">
    <text evidence="1">The sequence shown here is derived from an EMBL/GenBank/DDBJ whole genome shotgun (WGS) entry which is preliminary data.</text>
</comment>
<evidence type="ECO:0000313" key="2">
    <source>
        <dbReference type="Proteomes" id="UP001283361"/>
    </source>
</evidence>
<name>A0AAE1AWM5_9GAST</name>
<protein>
    <submittedName>
        <fullName evidence="1">Uncharacterized protein</fullName>
    </submittedName>
</protein>
<keyword evidence="2" id="KW-1185">Reference proteome</keyword>
<dbReference type="AlphaFoldDB" id="A0AAE1AWM5"/>
<sequence length="79" mass="8688">MDGVVARKFRERFWLKRDIYSTCPSLTFSVERCILRVADTGASTDGCVSDGCPTGGAAQQQCRLEQHHQGETQVPGQAE</sequence>
<evidence type="ECO:0000313" key="1">
    <source>
        <dbReference type="EMBL" id="KAK3795339.1"/>
    </source>
</evidence>
<proteinExistence type="predicted"/>
<organism evidence="1 2">
    <name type="scientific">Elysia crispata</name>
    <name type="common">lettuce slug</name>
    <dbReference type="NCBI Taxonomy" id="231223"/>
    <lineage>
        <taxon>Eukaryota</taxon>
        <taxon>Metazoa</taxon>
        <taxon>Spiralia</taxon>
        <taxon>Lophotrochozoa</taxon>
        <taxon>Mollusca</taxon>
        <taxon>Gastropoda</taxon>
        <taxon>Heterobranchia</taxon>
        <taxon>Euthyneura</taxon>
        <taxon>Panpulmonata</taxon>
        <taxon>Sacoglossa</taxon>
        <taxon>Placobranchoidea</taxon>
        <taxon>Plakobranchidae</taxon>
        <taxon>Elysia</taxon>
    </lineage>
</organism>
<accession>A0AAE1AWM5</accession>
<dbReference type="Proteomes" id="UP001283361">
    <property type="component" value="Unassembled WGS sequence"/>
</dbReference>